<feature type="transmembrane region" description="Helical" evidence="1">
    <location>
        <begin position="12"/>
        <end position="31"/>
    </location>
</feature>
<name>A0A7W3JPD5_9MICO</name>
<gene>
    <name evidence="2" type="ORF">FHX48_001620</name>
</gene>
<feature type="transmembrane region" description="Helical" evidence="1">
    <location>
        <begin position="92"/>
        <end position="115"/>
    </location>
</feature>
<dbReference type="Proteomes" id="UP000526083">
    <property type="component" value="Unassembled WGS sequence"/>
</dbReference>
<dbReference type="AlphaFoldDB" id="A0A7W3JPD5"/>
<dbReference type="InterPro" id="IPR021354">
    <property type="entry name" value="DUF2975"/>
</dbReference>
<evidence type="ECO:0008006" key="4">
    <source>
        <dbReference type="Google" id="ProtNLM"/>
    </source>
</evidence>
<dbReference type="RefSeq" id="WP_167047260.1">
    <property type="nucleotide sequence ID" value="NZ_JAAOZB010000001.1"/>
</dbReference>
<accession>A0A7W3JPD5</accession>
<feature type="transmembrane region" description="Helical" evidence="1">
    <location>
        <begin position="121"/>
        <end position="144"/>
    </location>
</feature>
<proteinExistence type="predicted"/>
<comment type="caution">
    <text evidence="2">The sequence shown here is derived from an EMBL/GenBank/DDBJ whole genome shotgun (WGS) entry which is preliminary data.</text>
</comment>
<evidence type="ECO:0000313" key="3">
    <source>
        <dbReference type="Proteomes" id="UP000526083"/>
    </source>
</evidence>
<sequence length="158" mass="16732">MHRTTVLCLKTLITILLGLLVTCQIFVVPAVAAQSAVRYSDIAYFEIPGTIVGIAFLICVEVVLICVWRLLSLVREDAIFSETAFPDVDVSLGAVVTATALVVVALVALSLTGFMTASITLLLLLGIAVGAGLSLLIVVLRGLLRKASQLEHDLSEVV</sequence>
<keyword evidence="1" id="KW-0812">Transmembrane</keyword>
<reference evidence="2 3" key="1">
    <citation type="submission" date="2020-07" db="EMBL/GenBank/DDBJ databases">
        <title>Sequencing the genomes of 1000 actinobacteria strains.</title>
        <authorList>
            <person name="Klenk H.-P."/>
        </authorList>
    </citation>
    <scope>NUCLEOTIDE SEQUENCE [LARGE SCALE GENOMIC DNA]</scope>
    <source>
        <strain evidence="2 3">DSM 27576</strain>
    </source>
</reference>
<evidence type="ECO:0000313" key="2">
    <source>
        <dbReference type="EMBL" id="MBA8816547.1"/>
    </source>
</evidence>
<dbReference type="EMBL" id="JACGWY010000002">
    <property type="protein sequence ID" value="MBA8816547.1"/>
    <property type="molecule type" value="Genomic_DNA"/>
</dbReference>
<evidence type="ECO:0000256" key="1">
    <source>
        <dbReference type="SAM" id="Phobius"/>
    </source>
</evidence>
<protein>
    <recommendedName>
        <fullName evidence="4">DUF2975 domain-containing protein</fullName>
    </recommendedName>
</protein>
<dbReference type="Pfam" id="PF11188">
    <property type="entry name" value="DUF2975"/>
    <property type="match status" value="1"/>
</dbReference>
<keyword evidence="3" id="KW-1185">Reference proteome</keyword>
<organism evidence="2 3">
    <name type="scientific">Microbacterium halimionae</name>
    <dbReference type="NCBI Taxonomy" id="1526413"/>
    <lineage>
        <taxon>Bacteria</taxon>
        <taxon>Bacillati</taxon>
        <taxon>Actinomycetota</taxon>
        <taxon>Actinomycetes</taxon>
        <taxon>Micrococcales</taxon>
        <taxon>Microbacteriaceae</taxon>
        <taxon>Microbacterium</taxon>
    </lineage>
</organism>
<feature type="transmembrane region" description="Helical" evidence="1">
    <location>
        <begin position="51"/>
        <end position="71"/>
    </location>
</feature>
<keyword evidence="1" id="KW-1133">Transmembrane helix</keyword>
<keyword evidence="1" id="KW-0472">Membrane</keyword>